<name>A0A7W7CQY0_9ACTN</name>
<reference evidence="1 2" key="1">
    <citation type="submission" date="2020-08" db="EMBL/GenBank/DDBJ databases">
        <title>Sequencing the genomes of 1000 actinobacteria strains.</title>
        <authorList>
            <person name="Klenk H.-P."/>
        </authorList>
    </citation>
    <scope>NUCLEOTIDE SEQUENCE [LARGE SCALE GENOMIC DNA]</scope>
    <source>
        <strain evidence="1 2">DSM 45518</strain>
    </source>
</reference>
<dbReference type="EMBL" id="JACHMF010000001">
    <property type="protein sequence ID" value="MBB4693077.1"/>
    <property type="molecule type" value="Genomic_DNA"/>
</dbReference>
<dbReference type="AlphaFoldDB" id="A0A7W7CQY0"/>
<comment type="caution">
    <text evidence="1">The sequence shown here is derived from an EMBL/GenBank/DDBJ whole genome shotgun (WGS) entry which is preliminary data.</text>
</comment>
<evidence type="ECO:0000313" key="1">
    <source>
        <dbReference type="EMBL" id="MBB4693077.1"/>
    </source>
</evidence>
<gene>
    <name evidence="1" type="ORF">BKA14_003225</name>
</gene>
<sequence>MSAQLVDFVASGATDAAEAKRILTVFAAGLTKAAGSSETEVGAAVKEVVARSSEAAAAADPMTAIEQDPNWEQAGSDLTAACKTAGVKINY</sequence>
<evidence type="ECO:0000313" key="2">
    <source>
        <dbReference type="Proteomes" id="UP000542742"/>
    </source>
</evidence>
<protein>
    <submittedName>
        <fullName evidence="1">Uncharacterized protein</fullName>
    </submittedName>
</protein>
<proteinExistence type="predicted"/>
<dbReference type="Proteomes" id="UP000542742">
    <property type="component" value="Unassembled WGS sequence"/>
</dbReference>
<dbReference type="RefSeq" id="WP_184951737.1">
    <property type="nucleotide sequence ID" value="NZ_BOMC01000083.1"/>
</dbReference>
<keyword evidence="2" id="KW-1185">Reference proteome</keyword>
<accession>A0A7W7CQY0</accession>
<organism evidence="1 2">
    <name type="scientific">Paractinoplanes abujensis</name>
    <dbReference type="NCBI Taxonomy" id="882441"/>
    <lineage>
        <taxon>Bacteria</taxon>
        <taxon>Bacillati</taxon>
        <taxon>Actinomycetota</taxon>
        <taxon>Actinomycetes</taxon>
        <taxon>Micromonosporales</taxon>
        <taxon>Micromonosporaceae</taxon>
        <taxon>Paractinoplanes</taxon>
    </lineage>
</organism>